<evidence type="ECO:0000313" key="4">
    <source>
        <dbReference type="Proteomes" id="UP000194218"/>
    </source>
</evidence>
<feature type="transmembrane region" description="Helical" evidence="1">
    <location>
        <begin position="524"/>
        <end position="541"/>
    </location>
</feature>
<dbReference type="EMBL" id="CP021121">
    <property type="protein sequence ID" value="ARQ67445.1"/>
    <property type="molecule type" value="Genomic_DNA"/>
</dbReference>
<dbReference type="Proteomes" id="UP000194218">
    <property type="component" value="Chromosome"/>
</dbReference>
<feature type="domain" description="Novel STAND NTPase 1" evidence="2">
    <location>
        <begin position="108"/>
        <end position="465"/>
    </location>
</feature>
<keyword evidence="4" id="KW-1185">Reference proteome</keyword>
<proteinExistence type="predicted"/>
<dbReference type="OrthoDB" id="134501at2"/>
<evidence type="ECO:0000259" key="2">
    <source>
        <dbReference type="Pfam" id="PF20703"/>
    </source>
</evidence>
<keyword evidence="1" id="KW-1133">Transmembrane helix</keyword>
<name>A0A1W7CRS6_9ACTN</name>
<keyword evidence="1" id="KW-0472">Membrane</keyword>
<dbReference type="Gene3D" id="3.40.50.300">
    <property type="entry name" value="P-loop containing nucleotide triphosphate hydrolases"/>
    <property type="match status" value="1"/>
</dbReference>
<dbReference type="Pfam" id="PF20703">
    <property type="entry name" value="nSTAND1"/>
    <property type="match status" value="1"/>
</dbReference>
<organism evidence="3 4">
    <name type="scientific">Streptomyces marincola</name>
    <dbReference type="NCBI Taxonomy" id="2878388"/>
    <lineage>
        <taxon>Bacteria</taxon>
        <taxon>Bacillati</taxon>
        <taxon>Actinomycetota</taxon>
        <taxon>Actinomycetes</taxon>
        <taxon>Kitasatosporales</taxon>
        <taxon>Streptomycetaceae</taxon>
        <taxon>Streptomyces</taxon>
    </lineage>
</organism>
<dbReference type="SUPFAM" id="SSF52540">
    <property type="entry name" value="P-loop containing nucleoside triphosphate hydrolases"/>
    <property type="match status" value="1"/>
</dbReference>
<dbReference type="KEGG" id="smao:CAG99_00045"/>
<keyword evidence="1" id="KW-0812">Transmembrane</keyword>
<evidence type="ECO:0000313" key="3">
    <source>
        <dbReference type="EMBL" id="ARQ67445.1"/>
    </source>
</evidence>
<protein>
    <recommendedName>
        <fullName evidence="2">Novel STAND NTPase 1 domain-containing protein</fullName>
    </recommendedName>
</protein>
<dbReference type="RefSeq" id="WP_086156966.1">
    <property type="nucleotide sequence ID" value="NZ_CP021121.1"/>
</dbReference>
<gene>
    <name evidence="3" type="ORF">CAG99_00045</name>
</gene>
<dbReference type="AlphaFoldDB" id="A0A1W7CRS6"/>
<dbReference type="InterPro" id="IPR049052">
    <property type="entry name" value="nSTAND1"/>
</dbReference>
<sequence>MPRQEQPLEQGDTPLLRFAADLRRLRDEAGGPTYRQLALRAHASAASLSVAASGRRLPTLAVTLAYVGACGGDVGGWERRWRDVASALAAAGHPRPAEAVPGDRHAVPYLGAAPFGPGDSEWFFGRDALVTELRERLRHRRVVTVTGASGAGKTSLLNAGLIARLRAEGHRGRVVTLTPGPCPMREAGRWLTRLADGPFPDDEETVVVIDQFEELITACRSPAERARFLGLLESAGTSRAGHHRIVVCTRADLHDRCLGRLPAASALFVDPLVVGPIPPEELHRVIAEPAARAGCAPEHALVAVLTAATAGQPGALPMLSAVLKETWLHRGGHALTLTALRAAGGIEDWTDRSAEAAYAGLPDALHPRARDLLLRLATANAATALGPRAVALSDLDEDAATRAVLERFARARVVTLDRDRAVWAHTAVPRAWTRLAQWAEAGSEDWRVHRRLAEAARAWHDSGRLPGRLYQGADLAEARALCGRDHHEPTRRERAFLQASARAESARQRAAEAARARLRLQRRLIVGLAALVVALAAAWATA</sequence>
<accession>A0A1W7CRS6</accession>
<evidence type="ECO:0000256" key="1">
    <source>
        <dbReference type="SAM" id="Phobius"/>
    </source>
</evidence>
<dbReference type="InterPro" id="IPR027417">
    <property type="entry name" value="P-loop_NTPase"/>
</dbReference>
<reference evidence="3 4" key="1">
    <citation type="submission" date="2017-05" db="EMBL/GenBank/DDBJ databases">
        <title>Complete genome sequence of Streptomyces sp. SCSIO 03032 revealed the diverse biosynthetic pathways for its bioactive secondary metabolites.</title>
        <authorList>
            <person name="Ma L."/>
            <person name="Zhu Y."/>
            <person name="Zhang W."/>
            <person name="Zhang G."/>
            <person name="Tian X."/>
            <person name="Zhang S."/>
            <person name="Zhang C."/>
        </authorList>
    </citation>
    <scope>NUCLEOTIDE SEQUENCE [LARGE SCALE GENOMIC DNA]</scope>
    <source>
        <strain evidence="3 4">SCSIO 03032</strain>
    </source>
</reference>